<protein>
    <submittedName>
        <fullName evidence="1">Uncharacterized protein</fullName>
    </submittedName>
</protein>
<name>A0ACB8FS16_9SAUR</name>
<dbReference type="EMBL" id="CM037619">
    <property type="protein sequence ID" value="KAH8008080.1"/>
    <property type="molecule type" value="Genomic_DNA"/>
</dbReference>
<organism evidence="1 2">
    <name type="scientific">Sphaerodactylus townsendi</name>
    <dbReference type="NCBI Taxonomy" id="933632"/>
    <lineage>
        <taxon>Eukaryota</taxon>
        <taxon>Metazoa</taxon>
        <taxon>Chordata</taxon>
        <taxon>Craniata</taxon>
        <taxon>Vertebrata</taxon>
        <taxon>Euteleostomi</taxon>
        <taxon>Lepidosauria</taxon>
        <taxon>Squamata</taxon>
        <taxon>Bifurcata</taxon>
        <taxon>Gekkota</taxon>
        <taxon>Sphaerodactylidae</taxon>
        <taxon>Sphaerodactylus</taxon>
    </lineage>
</organism>
<proteinExistence type="predicted"/>
<reference evidence="1" key="1">
    <citation type="submission" date="2021-08" db="EMBL/GenBank/DDBJ databases">
        <title>The first chromosome-level gecko genome reveals the dynamic sex chromosomes of Neotropical dwarf geckos (Sphaerodactylidae: Sphaerodactylus).</title>
        <authorList>
            <person name="Pinto B.J."/>
            <person name="Keating S.E."/>
            <person name="Gamble T."/>
        </authorList>
    </citation>
    <scope>NUCLEOTIDE SEQUENCE</scope>
    <source>
        <strain evidence="1">TG3544</strain>
    </source>
</reference>
<gene>
    <name evidence="1" type="ORF">K3G42_027789</name>
</gene>
<dbReference type="Proteomes" id="UP000827872">
    <property type="component" value="Linkage Group LG06"/>
</dbReference>
<keyword evidence="2" id="KW-1185">Reference proteome</keyword>
<accession>A0ACB8FS16</accession>
<comment type="caution">
    <text evidence="1">The sequence shown here is derived from an EMBL/GenBank/DDBJ whole genome shotgun (WGS) entry which is preliminary data.</text>
</comment>
<sequence length="220" mass="22982">MWSAPCPTIPPSLHGWSCARTVAVVVFWPYFQILGSCLVGPRLHLQASDEMGLGLEPPVPGLPFPSLLSLNCPTCSLKLFLPPLLLFLCSLSLPQLLHLLPFYPLRLSSHSWVGPVAKAPIGPQVVHQALPPCRLVHWPAPLRVLPAPLRVSNWGGGWQAAALGCTSAGRPACPLGCSLAPPPPLQVGWLVSSAVAQAMGSPTAISCIGIGVAASGASPE</sequence>
<evidence type="ECO:0000313" key="1">
    <source>
        <dbReference type="EMBL" id="KAH8008080.1"/>
    </source>
</evidence>
<evidence type="ECO:0000313" key="2">
    <source>
        <dbReference type="Proteomes" id="UP000827872"/>
    </source>
</evidence>